<comment type="caution">
    <text evidence="1">The sequence shown here is derived from an EMBL/GenBank/DDBJ whole genome shotgun (WGS) entry which is preliminary data.</text>
</comment>
<accession>A0A2V1JTM1</accession>
<proteinExistence type="predicted"/>
<dbReference type="EMBL" id="QETA01000008">
    <property type="protein sequence ID" value="PWF21226.1"/>
    <property type="molecule type" value="Genomic_DNA"/>
</dbReference>
<dbReference type="InterPro" id="IPR003329">
    <property type="entry name" value="Cytidylyl_trans"/>
</dbReference>
<keyword evidence="2" id="KW-1185">Reference proteome</keyword>
<dbReference type="InterPro" id="IPR050793">
    <property type="entry name" value="CMP-NeuNAc_synthase"/>
</dbReference>
<dbReference type="InterPro" id="IPR029044">
    <property type="entry name" value="Nucleotide-diphossugar_trans"/>
</dbReference>
<reference evidence="2" key="1">
    <citation type="submission" date="2018-05" db="EMBL/GenBank/DDBJ databases">
        <authorList>
            <person name="Li Y."/>
        </authorList>
    </citation>
    <scope>NUCLEOTIDE SEQUENCE [LARGE SCALE GENOMIC DNA]</scope>
    <source>
        <strain evidence="2">3d-2-2</strain>
    </source>
</reference>
<sequence>MASRIIAIVPARGGSKGIPDKNVMPVGGKPLVAWTIQAALASGVVDRVIVSTDEERIAGIARAAGAETPFIRPGHIARDEVHAVHVILHALDWLLKHEGTEPEGVLMLLPTSPLRKPEDIRGVVRMFDKHRADAVVSVVDLGKYMTNLRYLNGNGEPLERVAPDEDRNAQRQGLRGLFAVNGSIFMARPDVLRREGSFHVEGALGYVMDPLSSIDINSLDDLTLAREIHAFRQQQHNGNLA</sequence>
<dbReference type="GO" id="GO:0008781">
    <property type="term" value="F:N-acylneuraminate cytidylyltransferase activity"/>
    <property type="evidence" value="ECO:0007669"/>
    <property type="project" value="TreeGrafter"/>
</dbReference>
<dbReference type="Proteomes" id="UP000245212">
    <property type="component" value="Unassembled WGS sequence"/>
</dbReference>
<gene>
    <name evidence="1" type="ORF">DD235_15520</name>
</gene>
<keyword evidence="1" id="KW-0548">Nucleotidyltransferase</keyword>
<dbReference type="Gene3D" id="3.90.550.10">
    <property type="entry name" value="Spore Coat Polysaccharide Biosynthesis Protein SpsA, Chain A"/>
    <property type="match status" value="1"/>
</dbReference>
<dbReference type="Pfam" id="PF02348">
    <property type="entry name" value="CTP_transf_3"/>
    <property type="match status" value="1"/>
</dbReference>
<dbReference type="RefSeq" id="WP_109063033.1">
    <property type="nucleotide sequence ID" value="NZ_QETA01000008.1"/>
</dbReference>
<dbReference type="CDD" id="cd02513">
    <property type="entry name" value="CMP-NeuAc_Synthase"/>
    <property type="match status" value="1"/>
</dbReference>
<dbReference type="SUPFAM" id="SSF53448">
    <property type="entry name" value="Nucleotide-diphospho-sugar transferases"/>
    <property type="match status" value="1"/>
</dbReference>
<keyword evidence="1" id="KW-0808">Transferase</keyword>
<evidence type="ECO:0000313" key="2">
    <source>
        <dbReference type="Proteomes" id="UP000245212"/>
    </source>
</evidence>
<organism evidence="1 2">
    <name type="scientific">Corticimicrobacter populi</name>
    <dbReference type="NCBI Taxonomy" id="2175229"/>
    <lineage>
        <taxon>Bacteria</taxon>
        <taxon>Pseudomonadati</taxon>
        <taxon>Pseudomonadota</taxon>
        <taxon>Betaproteobacteria</taxon>
        <taxon>Burkholderiales</taxon>
        <taxon>Alcaligenaceae</taxon>
        <taxon>Corticimicrobacter</taxon>
    </lineage>
</organism>
<dbReference type="PANTHER" id="PTHR21485">
    <property type="entry name" value="HAD SUPERFAMILY MEMBERS CMAS AND KDSC"/>
    <property type="match status" value="1"/>
</dbReference>
<evidence type="ECO:0000313" key="1">
    <source>
        <dbReference type="EMBL" id="PWF21226.1"/>
    </source>
</evidence>
<dbReference type="PANTHER" id="PTHR21485:SF6">
    <property type="entry name" value="N-ACYLNEURAMINATE CYTIDYLYLTRANSFERASE-RELATED"/>
    <property type="match status" value="1"/>
</dbReference>
<protein>
    <submittedName>
        <fullName evidence="1">Acylneuraminate cytidylyltransferase</fullName>
    </submittedName>
</protein>
<name>A0A2V1JTM1_9BURK</name>
<dbReference type="AlphaFoldDB" id="A0A2V1JTM1"/>